<protein>
    <recommendedName>
        <fullName evidence="3">Lipoprotein</fullName>
    </recommendedName>
</protein>
<gene>
    <name evidence="1" type="ORF">SAMN05444350_11048</name>
</gene>
<keyword evidence="2" id="KW-1185">Reference proteome</keyword>
<evidence type="ECO:0008006" key="3">
    <source>
        <dbReference type="Google" id="ProtNLM"/>
    </source>
</evidence>
<organism evidence="1 2">
    <name type="scientific">Bacteroides stercorirosoris</name>
    <dbReference type="NCBI Taxonomy" id="871324"/>
    <lineage>
        <taxon>Bacteria</taxon>
        <taxon>Pseudomonadati</taxon>
        <taxon>Bacteroidota</taxon>
        <taxon>Bacteroidia</taxon>
        <taxon>Bacteroidales</taxon>
        <taxon>Bacteroidaceae</taxon>
        <taxon>Bacteroides</taxon>
    </lineage>
</organism>
<dbReference type="AlphaFoldDB" id="A0A1M6ET19"/>
<sequence length="121" mass="13720">MRKLLIIIFIMSLSSCSSKENSNFRGCKYKVANNLFSSNTEISISGSYAPIDLYIIILDEIIDNKETKGLKINITDTNIKYLSKEDVAYIREHASKIYSSDNMLSALNKAQPIVNRISNYK</sequence>
<dbReference type="Proteomes" id="UP000184192">
    <property type="component" value="Unassembled WGS sequence"/>
</dbReference>
<proteinExistence type="predicted"/>
<name>A0A1M6ET19_9BACE</name>
<dbReference type="RefSeq" id="WP_025833624.1">
    <property type="nucleotide sequence ID" value="NZ_FQZN01000010.1"/>
</dbReference>
<evidence type="ECO:0000313" key="2">
    <source>
        <dbReference type="Proteomes" id="UP000184192"/>
    </source>
</evidence>
<accession>A0A1M6ET19</accession>
<dbReference type="GeneID" id="92712007"/>
<reference evidence="2" key="1">
    <citation type="submission" date="2016-11" db="EMBL/GenBank/DDBJ databases">
        <authorList>
            <person name="Varghese N."/>
            <person name="Submissions S."/>
        </authorList>
    </citation>
    <scope>NUCLEOTIDE SEQUENCE [LARGE SCALE GENOMIC DNA]</scope>
    <source>
        <strain evidence="2">DSM 26884</strain>
    </source>
</reference>
<evidence type="ECO:0000313" key="1">
    <source>
        <dbReference type="EMBL" id="SHI88555.1"/>
    </source>
</evidence>
<dbReference type="EMBL" id="FQZN01000010">
    <property type="protein sequence ID" value="SHI88555.1"/>
    <property type="molecule type" value="Genomic_DNA"/>
</dbReference>
<dbReference type="PROSITE" id="PS51257">
    <property type="entry name" value="PROKAR_LIPOPROTEIN"/>
    <property type="match status" value="1"/>
</dbReference>